<dbReference type="GO" id="GO:0062026">
    <property type="term" value="P:negative regulation of SCF-dependent proteasomal ubiquitin-dependent catabolic process"/>
    <property type="evidence" value="ECO:0007669"/>
    <property type="project" value="TreeGrafter"/>
</dbReference>
<evidence type="ECO:0000313" key="6">
    <source>
        <dbReference type="Proteomes" id="UP000292052"/>
    </source>
</evidence>
<protein>
    <submittedName>
        <fullName evidence="5">DSPc domain containing protein</fullName>
    </submittedName>
</protein>
<accession>A0A482V8T6</accession>
<dbReference type="InterPro" id="IPR000340">
    <property type="entry name" value="Dual-sp_phosphatase_cat-dom"/>
</dbReference>
<proteinExistence type="inferred from homology"/>
<reference evidence="5 6" key="1">
    <citation type="submission" date="2017-03" db="EMBL/GenBank/DDBJ databases">
        <title>Genome of the blue death feigning beetle - Asbolus verrucosus.</title>
        <authorList>
            <person name="Rider S.D."/>
        </authorList>
    </citation>
    <scope>NUCLEOTIDE SEQUENCE [LARGE SCALE GENOMIC DNA]</scope>
    <source>
        <strain evidence="5">Butters</strain>
        <tissue evidence="5">Head and leg muscle</tissue>
    </source>
</reference>
<comment type="similarity">
    <text evidence="1">Belongs to the protein-tyrosine phosphatase family. Non-receptor class subfamily.</text>
</comment>
<evidence type="ECO:0000313" key="5">
    <source>
        <dbReference type="EMBL" id="RZB39570.1"/>
    </source>
</evidence>
<feature type="domain" description="Tyrosine-protein phosphatase" evidence="3">
    <location>
        <begin position="35"/>
        <end position="184"/>
    </location>
</feature>
<dbReference type="STRING" id="1661398.A0A482V8T6"/>
<evidence type="ECO:0000256" key="1">
    <source>
        <dbReference type="ARBA" id="ARBA00009649"/>
    </source>
</evidence>
<dbReference type="SUPFAM" id="SSF52799">
    <property type="entry name" value="(Phosphotyrosine protein) phosphatases II"/>
    <property type="match status" value="1"/>
</dbReference>
<dbReference type="InterPro" id="IPR000387">
    <property type="entry name" value="Tyr_Pase_dom"/>
</dbReference>
<dbReference type="OrthoDB" id="426001at2759"/>
<keyword evidence="6" id="KW-1185">Reference proteome</keyword>
<dbReference type="PANTHER" id="PTHR46588">
    <property type="entry name" value="SERINE/THREONINE/TYROSINE-INTERACTING PROTEIN"/>
    <property type="match status" value="1"/>
</dbReference>
<feature type="compositionally biased region" description="Basic and acidic residues" evidence="2">
    <location>
        <begin position="186"/>
        <end position="206"/>
    </location>
</feature>
<dbReference type="Pfam" id="PF00782">
    <property type="entry name" value="DSPc"/>
    <property type="match status" value="1"/>
</dbReference>
<name>A0A482V8T6_ASBVE</name>
<evidence type="ECO:0000259" key="3">
    <source>
        <dbReference type="PROSITE" id="PS50054"/>
    </source>
</evidence>
<gene>
    <name evidence="5" type="ORF">BDFB_002204</name>
</gene>
<dbReference type="Gene3D" id="3.90.190.10">
    <property type="entry name" value="Protein tyrosine phosphatase superfamily"/>
    <property type="match status" value="1"/>
</dbReference>
<dbReference type="Proteomes" id="UP000292052">
    <property type="component" value="Unassembled WGS sequence"/>
</dbReference>
<dbReference type="GO" id="GO:1990444">
    <property type="term" value="F:F-box domain binding"/>
    <property type="evidence" value="ECO:0007669"/>
    <property type="project" value="TreeGrafter"/>
</dbReference>
<dbReference type="SMART" id="SM00195">
    <property type="entry name" value="DSPc"/>
    <property type="match status" value="1"/>
</dbReference>
<evidence type="ECO:0000256" key="2">
    <source>
        <dbReference type="SAM" id="MobiDB-lite"/>
    </source>
</evidence>
<dbReference type="FunFam" id="3.90.190.10:FF:000036">
    <property type="entry name" value="Serine/threonine/tyrosine-interacting protein a"/>
    <property type="match status" value="1"/>
</dbReference>
<dbReference type="PROSITE" id="PS50054">
    <property type="entry name" value="TYR_PHOSPHATASE_DUAL"/>
    <property type="match status" value="1"/>
</dbReference>
<dbReference type="PANTHER" id="PTHR46588:SF1">
    <property type="entry name" value="SERINE_THREONINE_TYROSINE-INTERACTING PROTEIN"/>
    <property type="match status" value="1"/>
</dbReference>
<feature type="region of interest" description="Disordered" evidence="2">
    <location>
        <begin position="186"/>
        <end position="225"/>
    </location>
</feature>
<organism evidence="5 6">
    <name type="scientific">Asbolus verrucosus</name>
    <name type="common">Desert ironclad beetle</name>
    <dbReference type="NCBI Taxonomy" id="1661398"/>
    <lineage>
        <taxon>Eukaryota</taxon>
        <taxon>Metazoa</taxon>
        <taxon>Ecdysozoa</taxon>
        <taxon>Arthropoda</taxon>
        <taxon>Hexapoda</taxon>
        <taxon>Insecta</taxon>
        <taxon>Pterygota</taxon>
        <taxon>Neoptera</taxon>
        <taxon>Endopterygota</taxon>
        <taxon>Coleoptera</taxon>
        <taxon>Polyphaga</taxon>
        <taxon>Cucujiformia</taxon>
        <taxon>Tenebrionidae</taxon>
        <taxon>Pimeliinae</taxon>
        <taxon>Asbolus</taxon>
    </lineage>
</organism>
<dbReference type="GO" id="GO:0070372">
    <property type="term" value="P:regulation of ERK1 and ERK2 cascade"/>
    <property type="evidence" value="ECO:0007669"/>
    <property type="project" value="TreeGrafter"/>
</dbReference>
<dbReference type="GO" id="GO:0005737">
    <property type="term" value="C:cytoplasm"/>
    <property type="evidence" value="ECO:0007669"/>
    <property type="project" value="TreeGrafter"/>
</dbReference>
<dbReference type="CDD" id="cd14522">
    <property type="entry name" value="DSP_STYX"/>
    <property type="match status" value="1"/>
</dbReference>
<dbReference type="EMBL" id="QDEB01127326">
    <property type="protein sequence ID" value="RZB39570.1"/>
    <property type="molecule type" value="Genomic_DNA"/>
</dbReference>
<dbReference type="InterPro" id="IPR020422">
    <property type="entry name" value="TYR_PHOSPHATASE_DUAL_dom"/>
</dbReference>
<comment type="caution">
    <text evidence="5">The sequence shown here is derived from an EMBL/GenBank/DDBJ whole genome shotgun (WGS) entry which is preliminary data.</text>
</comment>
<dbReference type="InterPro" id="IPR052449">
    <property type="entry name" value="STYX-Interacting_Phosphatase"/>
</dbReference>
<sequence>MLDVSSSSIKFQQDEPMHEIPTLQCSEWTYTMRRNMQEIIPGLFLGPFSSAQRHCLKTLRDHGISHIICVRQDVEAQHIKPQINDLSITYLTLNIADTATENIIRFFPTVKQFIDEAFQRNGKVLVHGNNGISRSATLVLAYIMEKYGLSCKEAIECVKRRRGCIHPNEGFLAQLTEYEPIYKARQTLEKGETSTDNRRQKRKSEQLCESADYDLIQPPPSPISDNNNYVNCQPSTDFSNHLYKLWMIERS</sequence>
<evidence type="ECO:0000259" key="4">
    <source>
        <dbReference type="PROSITE" id="PS50056"/>
    </source>
</evidence>
<dbReference type="InterPro" id="IPR029021">
    <property type="entry name" value="Prot-tyrosine_phosphatase-like"/>
</dbReference>
<dbReference type="AlphaFoldDB" id="A0A482V8T6"/>
<feature type="domain" description="Tyrosine specific protein phosphatases" evidence="4">
    <location>
        <begin position="104"/>
        <end position="162"/>
    </location>
</feature>
<dbReference type="PROSITE" id="PS50056">
    <property type="entry name" value="TYR_PHOSPHATASE_2"/>
    <property type="match status" value="1"/>
</dbReference>
<dbReference type="GO" id="GO:0005654">
    <property type="term" value="C:nucleoplasm"/>
    <property type="evidence" value="ECO:0007669"/>
    <property type="project" value="TreeGrafter"/>
</dbReference>